<proteinExistence type="predicted"/>
<accession>A0A9N9PZH2</accession>
<gene>
    <name evidence="1" type="ORF">HYALB_00010458</name>
</gene>
<evidence type="ECO:0000313" key="2">
    <source>
        <dbReference type="Proteomes" id="UP000701801"/>
    </source>
</evidence>
<keyword evidence="2" id="KW-1185">Reference proteome</keyword>
<organism evidence="1 2">
    <name type="scientific">Hymenoscyphus albidus</name>
    <dbReference type="NCBI Taxonomy" id="595503"/>
    <lineage>
        <taxon>Eukaryota</taxon>
        <taxon>Fungi</taxon>
        <taxon>Dikarya</taxon>
        <taxon>Ascomycota</taxon>
        <taxon>Pezizomycotina</taxon>
        <taxon>Leotiomycetes</taxon>
        <taxon>Helotiales</taxon>
        <taxon>Helotiaceae</taxon>
        <taxon>Hymenoscyphus</taxon>
    </lineage>
</organism>
<dbReference type="EMBL" id="CAJVRM010000082">
    <property type="protein sequence ID" value="CAG8973875.1"/>
    <property type="molecule type" value="Genomic_DNA"/>
</dbReference>
<dbReference type="AlphaFoldDB" id="A0A9N9PZH2"/>
<sequence>MKIPEHKNQWKYSIDVLNTASERNKPSRHEETCLRFGADLMDFCSTHVGGRFNSPESLAARSPLDEKSIEDWHTSSKVWLANQAHSGLDHIVVEIAKSSFTFPIETDDAGFIAMFGRILKFGNDTGAMASSFLARFSNLLDHLLDITHPIIPKAFLSVHFSTQRDPALISRIDQVPSFYSDAAALNIMVTSKLDLLQGLDREILLGFTPDQQMMVDYLIHTKASQFSSVGHSAFAWNIPLNRHRIAKQQNYLKGSEVFFDDLSVILGTPGSHRRIVTAGLLDMW</sequence>
<dbReference type="Proteomes" id="UP000701801">
    <property type="component" value="Unassembled WGS sequence"/>
</dbReference>
<name>A0A9N9PZH2_9HELO</name>
<reference evidence="1" key="1">
    <citation type="submission" date="2021-07" db="EMBL/GenBank/DDBJ databases">
        <authorList>
            <person name="Durling M."/>
        </authorList>
    </citation>
    <scope>NUCLEOTIDE SEQUENCE</scope>
</reference>
<protein>
    <submittedName>
        <fullName evidence="1">Uncharacterized protein</fullName>
    </submittedName>
</protein>
<dbReference type="OrthoDB" id="20368at2759"/>
<comment type="caution">
    <text evidence="1">The sequence shown here is derived from an EMBL/GenBank/DDBJ whole genome shotgun (WGS) entry which is preliminary data.</text>
</comment>
<evidence type="ECO:0000313" key="1">
    <source>
        <dbReference type="EMBL" id="CAG8973875.1"/>
    </source>
</evidence>